<dbReference type="InterPro" id="IPR032675">
    <property type="entry name" value="LRR_dom_sf"/>
</dbReference>
<dbReference type="InterPro" id="IPR055414">
    <property type="entry name" value="LRR_R13L4/SHOC2-like"/>
</dbReference>
<organism evidence="4">
    <name type="scientific">Naegleria gruberi</name>
    <name type="common">Amoeba</name>
    <dbReference type="NCBI Taxonomy" id="5762"/>
    <lineage>
        <taxon>Eukaryota</taxon>
        <taxon>Discoba</taxon>
        <taxon>Heterolobosea</taxon>
        <taxon>Tetramitia</taxon>
        <taxon>Eutetramitia</taxon>
        <taxon>Vahlkampfiidae</taxon>
        <taxon>Naegleria</taxon>
    </lineage>
</organism>
<proteinExistence type="predicted"/>
<dbReference type="VEuPathDB" id="AmoebaDB:NAEGRDRAFT_54479"/>
<dbReference type="SUPFAM" id="SSF52047">
    <property type="entry name" value="RNI-like"/>
    <property type="match status" value="1"/>
</dbReference>
<protein>
    <submittedName>
        <fullName evidence="3">Predicted protein</fullName>
    </submittedName>
</protein>
<accession>D2W3S5</accession>
<evidence type="ECO:0000313" key="4">
    <source>
        <dbReference type="Proteomes" id="UP000006671"/>
    </source>
</evidence>
<evidence type="ECO:0000313" key="3">
    <source>
        <dbReference type="EMBL" id="EFC36288.1"/>
    </source>
</evidence>
<dbReference type="Pfam" id="PF23598">
    <property type="entry name" value="LRR_14"/>
    <property type="match status" value="1"/>
</dbReference>
<sequence>MSNRSVEVLINDLYPKLESCKIYIHHQNTECPIEKLLDSNRLCEKMKDFACVFDDGSKTTLKIPNEKYFPNLECLSTQTSSSPISFQNLVKLRVHCISILEKSNLPNLEELELRPRSLPLDEIIIPKSMNAPKLKFIYMKTLNGGLKNFDQFTNLEKLIIHSSSSLGKTPLTILENLPKLNDIRIYSYFGGNSFSKLSKQIKFTKLVIKPKYGYDEKPYLDMEDVKYISKLESLQYLELNVADQEQFDILINANLPNLTQLNFNNHLTSENIISILQSKFHKLKTLGITQADKPMMKLFKKYSLPNLDTVKFRKRRACTPFKALKPLLKSNYIRNIKYYCGKRDLLKLEKFCERNQRIKLELFSEATSVYPNFICKITKI</sequence>
<dbReference type="InParanoid" id="D2W3S5"/>
<keyword evidence="4" id="KW-1185">Reference proteome</keyword>
<dbReference type="EMBL" id="GG738933">
    <property type="protein sequence ID" value="EFC36288.1"/>
    <property type="molecule type" value="Genomic_DNA"/>
</dbReference>
<dbReference type="Gene3D" id="3.80.10.10">
    <property type="entry name" value="Ribonuclease Inhibitor"/>
    <property type="match status" value="1"/>
</dbReference>
<dbReference type="KEGG" id="ngr:NAEGRDRAFT_54479"/>
<reference evidence="3 4" key="1">
    <citation type="journal article" date="2010" name="Cell">
        <title>The genome of Naegleria gruberi illuminates early eukaryotic versatility.</title>
        <authorList>
            <person name="Fritz-Laylin L.K."/>
            <person name="Prochnik S.E."/>
            <person name="Ginger M.L."/>
            <person name="Dacks J.B."/>
            <person name="Carpenter M.L."/>
            <person name="Field M.C."/>
            <person name="Kuo A."/>
            <person name="Paredez A."/>
            <person name="Chapman J."/>
            <person name="Pham J."/>
            <person name="Shu S."/>
            <person name="Neupane R."/>
            <person name="Cipriano M."/>
            <person name="Mancuso J."/>
            <person name="Tu H."/>
            <person name="Salamov A."/>
            <person name="Lindquist E."/>
            <person name="Shapiro H."/>
            <person name="Lucas S."/>
            <person name="Grigoriev I.V."/>
            <person name="Cande W.Z."/>
            <person name="Fulton C."/>
            <person name="Rokhsar D.S."/>
            <person name="Dawson S.C."/>
        </authorList>
    </citation>
    <scope>NUCLEOTIDE SEQUENCE [LARGE SCALE GENOMIC DNA]</scope>
    <source>
        <strain evidence="3 4">NEG-M</strain>
    </source>
</reference>
<dbReference type="GeneID" id="8862056"/>
<name>D2W3S5_NAEGR</name>
<dbReference type="RefSeq" id="XP_002669032.1">
    <property type="nucleotide sequence ID" value="XM_002668986.1"/>
</dbReference>
<gene>
    <name evidence="3" type="ORF">NAEGRDRAFT_54479</name>
</gene>
<feature type="domain" description="Disease resistance R13L4/SHOC-2-like LRR" evidence="2">
    <location>
        <begin position="146"/>
        <end position="314"/>
    </location>
</feature>
<evidence type="ECO:0000259" key="2">
    <source>
        <dbReference type="Pfam" id="PF23598"/>
    </source>
</evidence>
<dbReference type="AlphaFoldDB" id="D2W3S5"/>
<keyword evidence="1" id="KW-0677">Repeat</keyword>
<dbReference type="Proteomes" id="UP000006671">
    <property type="component" value="Unassembled WGS sequence"/>
</dbReference>
<evidence type="ECO:0000256" key="1">
    <source>
        <dbReference type="ARBA" id="ARBA00022737"/>
    </source>
</evidence>